<dbReference type="Proteomes" id="UP000193553">
    <property type="component" value="Unassembled WGS sequence"/>
</dbReference>
<proteinExistence type="predicted"/>
<dbReference type="OrthoDB" id="7432673at2"/>
<accession>A0A1X3FUX0</accession>
<evidence type="ECO:0000313" key="3">
    <source>
        <dbReference type="Proteomes" id="UP000193553"/>
    </source>
</evidence>
<organism evidence="2 3">
    <name type="scientific">Bradyrhizobium canariense</name>
    <dbReference type="NCBI Taxonomy" id="255045"/>
    <lineage>
        <taxon>Bacteria</taxon>
        <taxon>Pseudomonadati</taxon>
        <taxon>Pseudomonadota</taxon>
        <taxon>Alphaproteobacteria</taxon>
        <taxon>Hyphomicrobiales</taxon>
        <taxon>Nitrobacteraceae</taxon>
        <taxon>Bradyrhizobium</taxon>
    </lineage>
</organism>
<reference evidence="2 3" key="1">
    <citation type="submission" date="2017-03" db="EMBL/GenBank/DDBJ databases">
        <title>Whole genome sequences of fourteen strains of Bradyrhizobium canariense and one strain of Bradyrhizobium japonicum isolated from Lupinus (Papilionoideae: Genisteae) species in Algeria.</title>
        <authorList>
            <person name="Crovadore J."/>
            <person name="Chekireb D."/>
            <person name="Brachmann A."/>
            <person name="Chablais R."/>
            <person name="Cochard B."/>
            <person name="Lefort F."/>
        </authorList>
    </citation>
    <scope>NUCLEOTIDE SEQUENCE [LARGE SCALE GENOMIC DNA]</scope>
    <source>
        <strain evidence="2 3">UBMA195</strain>
    </source>
</reference>
<dbReference type="EMBL" id="NAFI01000188">
    <property type="protein sequence ID" value="OSJ02827.1"/>
    <property type="molecule type" value="Genomic_DNA"/>
</dbReference>
<comment type="caution">
    <text evidence="2">The sequence shown here is derived from an EMBL/GenBank/DDBJ whole genome shotgun (WGS) entry which is preliminary data.</text>
</comment>
<evidence type="ECO:0000256" key="1">
    <source>
        <dbReference type="SAM" id="MobiDB-lite"/>
    </source>
</evidence>
<protein>
    <submittedName>
        <fullName evidence="2">Uncharacterized protein</fullName>
    </submittedName>
</protein>
<dbReference type="AlphaFoldDB" id="A0A1X3FUX0"/>
<feature type="region of interest" description="Disordered" evidence="1">
    <location>
        <begin position="1"/>
        <end position="45"/>
    </location>
</feature>
<evidence type="ECO:0000313" key="2">
    <source>
        <dbReference type="EMBL" id="OSJ02827.1"/>
    </source>
</evidence>
<sequence length="228" mass="24787">MKRARSRRTGAFKSTPEPKRVNAAVSREPRENVAYCPPPDELDNSTPQLKHLGGSKSDQWNLMLCNHVIRTAWYGRNPQPGKDLDDKRTAILAFLAGVNPSDTIEGMMAAQLFASHAAAIECYRRAMLADQSVEGRQMNLTLAAKLTRANAEQAAALSKYRGKGQQKVVVEHVHVYQGGQAIVGQVALGGSGKISEAQPHAIGYAERAPLRCEDKEQEREAVSVAGNA</sequence>
<gene>
    <name evidence="2" type="ORF">BSZ18_34540</name>
</gene>
<name>A0A1X3FUX0_9BRAD</name>
<feature type="compositionally biased region" description="Basic residues" evidence="1">
    <location>
        <begin position="1"/>
        <end position="10"/>
    </location>
</feature>